<dbReference type="EMBL" id="JAEFBJ010000008">
    <property type="protein sequence ID" value="KAG7583982.1"/>
    <property type="molecule type" value="Genomic_DNA"/>
</dbReference>
<evidence type="ECO:0000313" key="3">
    <source>
        <dbReference type="Proteomes" id="UP000694251"/>
    </source>
</evidence>
<feature type="non-terminal residue" evidence="2">
    <location>
        <position position="387"/>
    </location>
</feature>
<organism evidence="2 3">
    <name type="scientific">Arabidopsis suecica</name>
    <name type="common">Swedish thale-cress</name>
    <name type="synonym">Cardaminopsis suecica</name>
    <dbReference type="NCBI Taxonomy" id="45249"/>
    <lineage>
        <taxon>Eukaryota</taxon>
        <taxon>Viridiplantae</taxon>
        <taxon>Streptophyta</taxon>
        <taxon>Embryophyta</taxon>
        <taxon>Tracheophyta</taxon>
        <taxon>Spermatophyta</taxon>
        <taxon>Magnoliopsida</taxon>
        <taxon>eudicotyledons</taxon>
        <taxon>Gunneridae</taxon>
        <taxon>Pentapetalae</taxon>
        <taxon>rosids</taxon>
        <taxon>malvids</taxon>
        <taxon>Brassicales</taxon>
        <taxon>Brassicaceae</taxon>
        <taxon>Camelineae</taxon>
        <taxon>Arabidopsis</taxon>
    </lineage>
</organism>
<dbReference type="InterPro" id="IPR005174">
    <property type="entry name" value="KIB1-4_b-propeller"/>
</dbReference>
<dbReference type="InterPro" id="IPR051304">
    <property type="entry name" value="SCF_F-box_domain"/>
</dbReference>
<name>A0A8T2BET9_ARASU</name>
<dbReference type="PANTHER" id="PTHR47123:SF8">
    <property type="entry name" value="DUF295 DOMAIN-CONTAINING PROTEIN"/>
    <property type="match status" value="1"/>
</dbReference>
<protein>
    <recommendedName>
        <fullName evidence="1">KIB1-4 beta-propeller domain-containing protein</fullName>
    </recommendedName>
</protein>
<dbReference type="AlphaFoldDB" id="A0A8T2BET9"/>
<evidence type="ECO:0000313" key="2">
    <source>
        <dbReference type="EMBL" id="KAG7583982.1"/>
    </source>
</evidence>
<feature type="domain" description="KIB1-4 beta-propeller" evidence="1">
    <location>
        <begin position="119"/>
        <end position="336"/>
    </location>
</feature>
<comment type="caution">
    <text evidence="2">The sequence shown here is derived from an EMBL/GenBank/DDBJ whole genome shotgun (WGS) entry which is preliminary data.</text>
</comment>
<reference evidence="2 3" key="1">
    <citation type="submission" date="2020-12" db="EMBL/GenBank/DDBJ databases">
        <title>Concerted genomic and epigenomic changes stabilize Arabidopsis allopolyploids.</title>
        <authorList>
            <person name="Chen Z."/>
        </authorList>
    </citation>
    <scope>NUCLEOTIDE SEQUENCE [LARGE SCALE GENOMIC DNA]</scope>
    <source>
        <strain evidence="2">As9502</strain>
        <tissue evidence="2">Leaf</tissue>
    </source>
</reference>
<dbReference type="PANTHER" id="PTHR47123">
    <property type="entry name" value="F-BOX PROTEIN SKIP23"/>
    <property type="match status" value="1"/>
</dbReference>
<evidence type="ECO:0000259" key="1">
    <source>
        <dbReference type="Pfam" id="PF03478"/>
    </source>
</evidence>
<dbReference type="Proteomes" id="UP000694251">
    <property type="component" value="Chromosome 8"/>
</dbReference>
<sequence length="387" mass="44660">ADWSLLPKDILELIAGRFKTCFEIVHLRSVCSSWWYALPPKISLGSLGKRSLLPIFNDNPRFDGDEHCILKKIPVFLLRFETPFGNDYLLAGMTEKKSGKQRLLSPLENTYRYKYGVTLNTLSSQIIPLGHLYKVQFYAITTRRYRTRRECYSIRVAFLPMESEDGRDFAVVAGVLGDLMMYRSCDKKWTLIQGRFQAYRDIVSFKGKFYVVDMSGQGHVFVIEPSFKVTEISPVTQSHETFDERLVVSGDELLLVQRFTPPGKYGDEHMHTWFRLFRLEEEGQRRWVRVNDLEDQVVFLGNEWNVCYSSKELSGMKRNCIVFIEPKIVFERSCVFDLGTRKTSKAVTECRGYMGAFGENQESLASCGIMMMPNPKVGTYDTSIESE</sequence>
<gene>
    <name evidence="2" type="ORF">ISN44_As08g034840</name>
</gene>
<proteinExistence type="predicted"/>
<accession>A0A8T2BET9</accession>
<keyword evidence="3" id="KW-1185">Reference proteome</keyword>
<dbReference type="OrthoDB" id="638130at2759"/>
<dbReference type="Pfam" id="PF03478">
    <property type="entry name" value="Beta-prop_KIB1-4"/>
    <property type="match status" value="1"/>
</dbReference>